<evidence type="ECO:0000259" key="1">
    <source>
        <dbReference type="PROSITE" id="PS51186"/>
    </source>
</evidence>
<dbReference type="AlphaFoldDB" id="A0A1Y1X7J4"/>
<gene>
    <name evidence="2" type="ORF">BCR32DRAFT_268301</name>
</gene>
<dbReference type="InterPro" id="IPR016181">
    <property type="entry name" value="Acyl_CoA_acyltransferase"/>
</dbReference>
<organism evidence="2 3">
    <name type="scientific">Anaeromyces robustus</name>
    <dbReference type="NCBI Taxonomy" id="1754192"/>
    <lineage>
        <taxon>Eukaryota</taxon>
        <taxon>Fungi</taxon>
        <taxon>Fungi incertae sedis</taxon>
        <taxon>Chytridiomycota</taxon>
        <taxon>Chytridiomycota incertae sedis</taxon>
        <taxon>Neocallimastigomycetes</taxon>
        <taxon>Neocallimastigales</taxon>
        <taxon>Neocallimastigaceae</taxon>
        <taxon>Anaeromyces</taxon>
    </lineage>
</organism>
<dbReference type="Gene3D" id="3.40.630.30">
    <property type="match status" value="1"/>
</dbReference>
<name>A0A1Y1X7J4_9FUNG</name>
<dbReference type="PROSITE" id="PS51186">
    <property type="entry name" value="GNAT"/>
    <property type="match status" value="1"/>
</dbReference>
<dbReference type="SUPFAM" id="SSF52047">
    <property type="entry name" value="RNI-like"/>
    <property type="match status" value="1"/>
</dbReference>
<sequence length="305" mass="35769">MHEKLIFRKINKDEIPILYDIIKERIQWMGDNDIKQWEVVDYESLFPLSYYEKKYEKGEIFVLVKASNNELLCGGVLLEHDDLWDDDEPSIYLHNFASKLGYPGIGKIYMKYTEEYAKSIGKIFLRLDSINSNKKLTKYYEDQGFKPVDFNLDVSPQHSTVTMHERVCVIEICNMKDFQELILDNVKELKSVTFRDMEINEGFIDKFWELFSSGIKELNFENCRTVDNYSFSDLFDGDYSVRRLVIKSNDLTMDDVDSIFSLVNPYLIREFVFRSSQLNVSIVEKALTERLGSCSPKLEILNTDS</sequence>
<dbReference type="InterPro" id="IPR000182">
    <property type="entry name" value="GNAT_dom"/>
</dbReference>
<reference evidence="2 3" key="2">
    <citation type="submission" date="2016-08" db="EMBL/GenBank/DDBJ databases">
        <title>Pervasive Adenine N6-methylation of Active Genes in Fungi.</title>
        <authorList>
            <consortium name="DOE Joint Genome Institute"/>
            <person name="Mondo S.J."/>
            <person name="Dannebaum R.O."/>
            <person name="Kuo R.C."/>
            <person name="Labutti K."/>
            <person name="Haridas S."/>
            <person name="Kuo A."/>
            <person name="Salamov A."/>
            <person name="Ahrendt S.R."/>
            <person name="Lipzen A."/>
            <person name="Sullivan W."/>
            <person name="Andreopoulos W.B."/>
            <person name="Clum A."/>
            <person name="Lindquist E."/>
            <person name="Daum C."/>
            <person name="Ramamoorthy G.K."/>
            <person name="Gryganskyi A."/>
            <person name="Culley D."/>
            <person name="Magnuson J.K."/>
            <person name="James T.Y."/>
            <person name="O'Malley M.A."/>
            <person name="Stajich J.E."/>
            <person name="Spatafora J.W."/>
            <person name="Visel A."/>
            <person name="Grigoriev I.V."/>
        </authorList>
    </citation>
    <scope>NUCLEOTIDE SEQUENCE [LARGE SCALE GENOMIC DNA]</scope>
    <source>
        <strain evidence="2 3">S4</strain>
    </source>
</reference>
<reference evidence="2 3" key="1">
    <citation type="submission" date="2016-08" db="EMBL/GenBank/DDBJ databases">
        <title>A Parts List for Fungal Cellulosomes Revealed by Comparative Genomics.</title>
        <authorList>
            <consortium name="DOE Joint Genome Institute"/>
            <person name="Haitjema C.H."/>
            <person name="Gilmore S.P."/>
            <person name="Henske J.K."/>
            <person name="Solomon K.V."/>
            <person name="De Groot R."/>
            <person name="Kuo A."/>
            <person name="Mondo S.J."/>
            <person name="Salamov A.A."/>
            <person name="Labutti K."/>
            <person name="Zhao Z."/>
            <person name="Chiniquy J."/>
            <person name="Barry K."/>
            <person name="Brewer H.M."/>
            <person name="Purvine S.O."/>
            <person name="Wright A.T."/>
            <person name="Boxma B."/>
            <person name="Van Alen T."/>
            <person name="Hackstein J.H."/>
            <person name="Baker S.E."/>
            <person name="Grigoriev I.V."/>
            <person name="O'Malley M.A."/>
        </authorList>
    </citation>
    <scope>NUCLEOTIDE SEQUENCE [LARGE SCALE GENOMIC DNA]</scope>
    <source>
        <strain evidence="2 3">S4</strain>
    </source>
</reference>
<evidence type="ECO:0000313" key="2">
    <source>
        <dbReference type="EMBL" id="ORX81356.1"/>
    </source>
</evidence>
<dbReference type="Pfam" id="PF00583">
    <property type="entry name" value="Acetyltransf_1"/>
    <property type="match status" value="1"/>
</dbReference>
<comment type="caution">
    <text evidence="2">The sequence shown here is derived from an EMBL/GenBank/DDBJ whole genome shotgun (WGS) entry which is preliminary data.</text>
</comment>
<protein>
    <recommendedName>
        <fullName evidence="1">N-acetyltransferase domain-containing protein</fullName>
    </recommendedName>
</protein>
<dbReference type="SUPFAM" id="SSF55729">
    <property type="entry name" value="Acyl-CoA N-acyltransferases (Nat)"/>
    <property type="match status" value="1"/>
</dbReference>
<proteinExistence type="predicted"/>
<dbReference type="OrthoDB" id="10429270at2759"/>
<dbReference type="GO" id="GO:0016747">
    <property type="term" value="F:acyltransferase activity, transferring groups other than amino-acyl groups"/>
    <property type="evidence" value="ECO:0007669"/>
    <property type="project" value="InterPro"/>
</dbReference>
<dbReference type="EMBL" id="MCFG01000120">
    <property type="protein sequence ID" value="ORX81356.1"/>
    <property type="molecule type" value="Genomic_DNA"/>
</dbReference>
<evidence type="ECO:0000313" key="3">
    <source>
        <dbReference type="Proteomes" id="UP000193944"/>
    </source>
</evidence>
<keyword evidence="3" id="KW-1185">Reference proteome</keyword>
<accession>A0A1Y1X7J4</accession>
<dbReference type="Proteomes" id="UP000193944">
    <property type="component" value="Unassembled WGS sequence"/>
</dbReference>
<feature type="domain" description="N-acetyltransferase" evidence="1">
    <location>
        <begin position="5"/>
        <end position="168"/>
    </location>
</feature>